<dbReference type="RefSeq" id="WP_002714851.1">
    <property type="nucleotide sequence ID" value="NZ_KB375281.1"/>
</dbReference>
<feature type="signal peptide" evidence="1">
    <location>
        <begin position="1"/>
        <end position="24"/>
    </location>
</feature>
<dbReference type="EMBL" id="AGWY01000018">
    <property type="protein sequence ID" value="EKS31760.1"/>
    <property type="molecule type" value="Genomic_DNA"/>
</dbReference>
<dbReference type="Proteomes" id="UP000001095">
    <property type="component" value="Unassembled WGS sequence"/>
</dbReference>
<evidence type="ECO:0008006" key="4">
    <source>
        <dbReference type="Google" id="ProtNLM"/>
    </source>
</evidence>
<dbReference type="OrthoDB" id="7371803at2"/>
<reference evidence="2 3" key="1">
    <citation type="submission" date="2012-04" db="EMBL/GenBank/DDBJ databases">
        <title>The Genome Sequence of Afipia clevelandensis ATCC 49720.</title>
        <authorList>
            <consortium name="The Broad Institute Genome Sequencing Platform"/>
            <person name="Earl A."/>
            <person name="Ward D."/>
            <person name="Feldgarden M."/>
            <person name="Gevers D."/>
            <person name="Huys G."/>
            <person name="Walker B."/>
            <person name="Young S.K."/>
            <person name="Zeng Q."/>
            <person name="Gargeya S."/>
            <person name="Fitzgerald M."/>
            <person name="Haas B."/>
            <person name="Abouelleil A."/>
            <person name="Alvarado L."/>
            <person name="Arachchi H.M."/>
            <person name="Berlin A."/>
            <person name="Chapman S.B."/>
            <person name="Goldberg J."/>
            <person name="Griggs A."/>
            <person name="Gujja S."/>
            <person name="Hansen M."/>
            <person name="Howarth C."/>
            <person name="Imamovic A."/>
            <person name="Larimer J."/>
            <person name="McCowen C."/>
            <person name="Montmayeur A."/>
            <person name="Murphy C."/>
            <person name="Neiman D."/>
            <person name="Pearson M."/>
            <person name="Priest M."/>
            <person name="Roberts A."/>
            <person name="Saif S."/>
            <person name="Shea T."/>
            <person name="Sisk P."/>
            <person name="Sykes S."/>
            <person name="Wortman J."/>
            <person name="Nusbaum C."/>
            <person name="Birren B."/>
        </authorList>
    </citation>
    <scope>NUCLEOTIDE SEQUENCE [LARGE SCALE GENOMIC DNA]</scope>
    <source>
        <strain evidence="2 3">ATCC 49720</strain>
    </source>
</reference>
<feature type="chain" id="PRO_5003919674" description="RND transporter" evidence="1">
    <location>
        <begin position="25"/>
        <end position="101"/>
    </location>
</feature>
<dbReference type="InterPro" id="IPR042230">
    <property type="entry name" value="CusF_sf"/>
</dbReference>
<dbReference type="InterPro" id="IPR021647">
    <property type="entry name" value="CusF_Ec"/>
</dbReference>
<accession>K8NWI1</accession>
<protein>
    <recommendedName>
        <fullName evidence="4">RND transporter</fullName>
    </recommendedName>
</protein>
<organism evidence="2 3">
    <name type="scientific">Afipia clevelandensis ATCC 49720</name>
    <dbReference type="NCBI Taxonomy" id="883079"/>
    <lineage>
        <taxon>Bacteria</taxon>
        <taxon>Pseudomonadati</taxon>
        <taxon>Pseudomonadota</taxon>
        <taxon>Alphaproteobacteria</taxon>
        <taxon>Hyphomicrobiales</taxon>
        <taxon>Nitrobacteraceae</taxon>
        <taxon>Afipia</taxon>
    </lineage>
</organism>
<evidence type="ECO:0000313" key="2">
    <source>
        <dbReference type="EMBL" id="EKS31760.1"/>
    </source>
</evidence>
<dbReference type="Pfam" id="PF11604">
    <property type="entry name" value="CusF_Ec"/>
    <property type="match status" value="1"/>
</dbReference>
<sequence>MKTNKIAAATLALSLALSSAVALAQAAMASGEVKKIDEAAGKITLKHGPIKSLDMEEESMTMVFRVKEPAMLKSVKVGDKVQFEAERATAGITITKMQKGK</sequence>
<gene>
    <name evidence="2" type="ORF">HMPREF9696_03981</name>
</gene>
<name>K8NWI1_9BRAD</name>
<comment type="caution">
    <text evidence="2">The sequence shown here is derived from an EMBL/GenBank/DDBJ whole genome shotgun (WGS) entry which is preliminary data.</text>
</comment>
<proteinExistence type="predicted"/>
<evidence type="ECO:0000313" key="3">
    <source>
        <dbReference type="Proteomes" id="UP000001095"/>
    </source>
</evidence>
<dbReference type="PATRIC" id="fig|883079.3.peg.4068"/>
<dbReference type="HOGENOM" id="CLU_140852_1_2_5"/>
<keyword evidence="1" id="KW-0732">Signal</keyword>
<keyword evidence="3" id="KW-1185">Reference proteome</keyword>
<evidence type="ECO:0000256" key="1">
    <source>
        <dbReference type="SAM" id="SignalP"/>
    </source>
</evidence>
<dbReference type="Gene3D" id="2.40.50.320">
    <property type="entry name" value="Copper binding periplasmic protein CusF"/>
    <property type="match status" value="1"/>
</dbReference>
<dbReference type="AlphaFoldDB" id="K8NWI1"/>